<organism evidence="3 4">
    <name type="scientific">Candidatus Methanoperedens nitratireducens</name>
    <dbReference type="NCBI Taxonomy" id="1392998"/>
    <lineage>
        <taxon>Archaea</taxon>
        <taxon>Methanobacteriati</taxon>
        <taxon>Methanobacteriota</taxon>
        <taxon>Stenosarchaea group</taxon>
        <taxon>Methanomicrobia</taxon>
        <taxon>Methanosarcinales</taxon>
        <taxon>ANME-2 cluster</taxon>
        <taxon>Candidatus Methanoperedentaceae</taxon>
        <taxon>Candidatus Methanoperedens</taxon>
    </lineage>
</organism>
<comment type="caution">
    <text evidence="3">The sequence shown here is derived from an EMBL/GenBank/DDBJ whole genome shotgun (WGS) entry which is preliminary data.</text>
</comment>
<dbReference type="EMBL" id="LKCM01000137">
    <property type="protein sequence ID" value="KPQ43612.1"/>
    <property type="molecule type" value="Genomic_DNA"/>
</dbReference>
<dbReference type="InterPro" id="IPR009270">
    <property type="entry name" value="DUF927"/>
</dbReference>
<feature type="region of interest" description="Disordered" evidence="1">
    <location>
        <begin position="1"/>
        <end position="20"/>
    </location>
</feature>
<accession>A0A0P8CKK6</accession>
<gene>
    <name evidence="3" type="ORF">MPEBLZ_01795</name>
</gene>
<name>A0A0P8CKK6_9EURY</name>
<evidence type="ECO:0000313" key="3">
    <source>
        <dbReference type="EMBL" id="KPQ43612.1"/>
    </source>
</evidence>
<dbReference type="Proteomes" id="UP000050360">
    <property type="component" value="Unassembled WGS sequence"/>
</dbReference>
<dbReference type="PATRIC" id="fig|1719120.3.peg.1962"/>
<dbReference type="Pfam" id="PF06048">
    <property type="entry name" value="DUF927"/>
    <property type="match status" value="1"/>
</dbReference>
<evidence type="ECO:0000313" key="4">
    <source>
        <dbReference type="Proteomes" id="UP000050360"/>
    </source>
</evidence>
<proteinExistence type="predicted"/>
<reference evidence="3 4" key="1">
    <citation type="submission" date="2015-09" db="EMBL/GenBank/DDBJ databases">
        <title>A metagenomics-based metabolic model of nitrate-dependent anaerobic oxidation of methane by Methanoperedens-like archaea.</title>
        <authorList>
            <person name="Arshad A."/>
            <person name="Speth D.R."/>
            <person name="De Graaf R.M."/>
            <person name="Op Den Camp H.J."/>
            <person name="Jetten M.S."/>
            <person name="Welte C.U."/>
        </authorList>
    </citation>
    <scope>NUCLEOTIDE SEQUENCE [LARGE SCALE GENOMIC DNA]</scope>
</reference>
<evidence type="ECO:0000256" key="1">
    <source>
        <dbReference type="SAM" id="MobiDB-lite"/>
    </source>
</evidence>
<feature type="domain" description="DUF927" evidence="2">
    <location>
        <begin position="81"/>
        <end position="343"/>
    </location>
</feature>
<sequence>MVTSIDGMNTISQESPTNIVDRSEEGRKLLADLEAKQIVEENEAENTPRDNKKIDIKEIRYILAERYRVNSSIVQLKYVDGEVSEVLLCYTPIFVTALGFDMDRGESHVQLNYKDAGGREREILVPYKTVLTKSGIFELMAMGVNVPEPLAKDLTSYFSYSINRLAEYLPQLKIVSKNGWKNDHEMFVLGDVGYTVQGPQVVKNLGNLQKSYISGSLASWIDGVSPLFDHQIVRFKCYTSLSAVLLRFLHVQSYVLDQYYESTAAKTASSNVASSMIGSPSGLRQSADGTKVGSERVAENYTDLPIYLDETSSMKPEQLQELIYMWANGKTKNRGTKDGKLQEPGTWNTVVHLTGEAPITSDNMYTGAQVRTLEYYGGILDRIPKELEKANHCINVNYGHIFPLFIQKVFENFGSLEGEFLKIKASFNSSTSNIDTRLDDTYAAIALAGTLLEQIFKDIGIKEVDAVEFTRAVREQISENNVIQKYSDRALESVASLVENKRKFFLTERHAQRDNIIFTDDDGAYHYEILGWLVVYEGLENGKEYSERRYVDFIPETLKKYLEQSGYDVNRCFQDWRASGIITPQPGRFTTVQKHDDGNKRVIRFLAKYLARPENQNPEKVFEFLNERYGKFPTPANKEELVQIRERMREALSVSLALENEPAIDDFILKMGWPK</sequence>
<evidence type="ECO:0000259" key="2">
    <source>
        <dbReference type="Pfam" id="PF06048"/>
    </source>
</evidence>
<dbReference type="AlphaFoldDB" id="A0A0P8CKK6"/>
<protein>
    <recommendedName>
        <fullName evidence="2">DUF927 domain-containing protein</fullName>
    </recommendedName>
</protein>